<dbReference type="Gene3D" id="1.10.720.60">
    <property type="match status" value="1"/>
</dbReference>
<protein>
    <recommendedName>
        <fullName evidence="4">Enolase-phosphatase E1</fullName>
        <ecNumber evidence="4">3.1.3.77</ecNumber>
    </recommendedName>
    <alternativeName>
        <fullName evidence="4">2,3-diketo-5-methylthio-1-phosphopentane phosphatase</fullName>
    </alternativeName>
</protein>
<accession>A0A940X6C3</accession>
<dbReference type="PANTHER" id="PTHR20371">
    <property type="entry name" value="ENOLASE-PHOSPHATASE E1"/>
    <property type="match status" value="1"/>
</dbReference>
<dbReference type="AlphaFoldDB" id="A0A940X6C3"/>
<dbReference type="NCBIfam" id="TIGR01691">
    <property type="entry name" value="enolase-ppase"/>
    <property type="match status" value="1"/>
</dbReference>
<dbReference type="GO" id="GO:0043715">
    <property type="term" value="F:2,3-diketo-5-methylthiopentyl-1-phosphate enolase activity"/>
    <property type="evidence" value="ECO:0007669"/>
    <property type="project" value="UniProtKB-UniRule"/>
</dbReference>
<dbReference type="RefSeq" id="WP_210536953.1">
    <property type="nucleotide sequence ID" value="NZ_JAGKTC010000002.1"/>
</dbReference>
<keyword evidence="6" id="KW-1185">Reference proteome</keyword>
<dbReference type="CDD" id="cd01629">
    <property type="entry name" value="HAD_EP"/>
    <property type="match status" value="1"/>
</dbReference>
<comment type="function">
    <text evidence="4">Bifunctional enzyme that catalyzes the enolization of 2,3-diketo-5-methylthiopentyl-1-phosphate (DK-MTP-1-P) into the intermediate 2-hydroxy-3-keto-5-methylthiopentenyl-1-phosphate (HK-MTPenyl-1-P), which is then dephosphorylated to form the acireductone 1,2-dihydroxy-3-keto-5-methylthiopentene (DHK-MTPene).</text>
</comment>
<evidence type="ECO:0000256" key="1">
    <source>
        <dbReference type="ARBA" id="ARBA00022605"/>
    </source>
</evidence>
<reference evidence="5" key="1">
    <citation type="journal article" date="2016" name="Int. J. Syst. Evol. Microbiol.">
        <title>Pseudoxanthomonas helianthi sp. nov., isolated from roots of Jerusalem artichoke (Helianthus tuberosus).</title>
        <authorList>
            <person name="Kittiwongwattana C."/>
            <person name="Thawai C."/>
        </authorList>
    </citation>
    <scope>NUCLEOTIDE SEQUENCE</scope>
    <source>
        <strain evidence="5">110414</strain>
    </source>
</reference>
<dbReference type="GO" id="GO:0000287">
    <property type="term" value="F:magnesium ion binding"/>
    <property type="evidence" value="ECO:0007669"/>
    <property type="project" value="UniProtKB-UniRule"/>
</dbReference>
<sequence length="232" mass="25700">MISAILTDIEGTTSSISFVKDVLFPYARRALPGFVREHGHEAEVRRWLDQVAVENGGMCQDEMIVETLQGWIDEDRKHTALKALQGRIWEAGYRDADFTAHIYPDAAPALRGWHGSGLPLYVYSSGSVPAQKLFFGHSDAGDLTALFSDWFDTEVGGKREAASYRRIAEAIGVPAGEILFLSDVVEELDAAREAGLQTVLIDRLQDYPQPRRGEATHGHTRVESFSEIQLPA</sequence>
<keyword evidence="2 4" id="KW-0378">Hydrolase</keyword>
<evidence type="ECO:0000256" key="2">
    <source>
        <dbReference type="ARBA" id="ARBA00022801"/>
    </source>
</evidence>
<dbReference type="InterPro" id="IPR023214">
    <property type="entry name" value="HAD_sf"/>
</dbReference>
<name>A0A940X6C3_9GAMM</name>
<proteinExistence type="inferred from homology"/>
<dbReference type="Pfam" id="PF00702">
    <property type="entry name" value="Hydrolase"/>
    <property type="match status" value="1"/>
</dbReference>
<dbReference type="SFLD" id="SFLDS00003">
    <property type="entry name" value="Haloacid_Dehalogenase"/>
    <property type="match status" value="1"/>
</dbReference>
<dbReference type="Proteomes" id="UP000673447">
    <property type="component" value="Unassembled WGS sequence"/>
</dbReference>
<gene>
    <name evidence="4 5" type="primary">mtnC</name>
    <name evidence="5" type="ORF">J5837_11960</name>
</gene>
<dbReference type="SUPFAM" id="SSF56784">
    <property type="entry name" value="HAD-like"/>
    <property type="match status" value="1"/>
</dbReference>
<evidence type="ECO:0000313" key="6">
    <source>
        <dbReference type="Proteomes" id="UP000673447"/>
    </source>
</evidence>
<keyword evidence="4" id="KW-0460">Magnesium</keyword>
<keyword evidence="4" id="KW-0479">Metal-binding</keyword>
<dbReference type="NCBIfam" id="TIGR01549">
    <property type="entry name" value="HAD-SF-IA-v1"/>
    <property type="match status" value="1"/>
</dbReference>
<dbReference type="EC" id="3.1.3.77" evidence="4"/>
<comment type="pathway">
    <text evidence="4">Amino-acid biosynthesis; L-methionine biosynthesis via salvage pathway; L-methionine from S-methyl-5-thio-alpha-D-ribose 1-phosphate: step 4/6.</text>
</comment>
<evidence type="ECO:0000313" key="5">
    <source>
        <dbReference type="EMBL" id="MBP3985120.1"/>
    </source>
</evidence>
<reference evidence="5" key="2">
    <citation type="submission" date="2021-03" db="EMBL/GenBank/DDBJ databases">
        <authorList>
            <person name="Cao W."/>
        </authorList>
    </citation>
    <scope>NUCLEOTIDE SEQUENCE</scope>
    <source>
        <strain evidence="5">110414</strain>
    </source>
</reference>
<dbReference type="FunFam" id="3.40.50.1000:FF:000079">
    <property type="entry name" value="Enolase-phosphatase E1"/>
    <property type="match status" value="1"/>
</dbReference>
<dbReference type="EMBL" id="JAGKTC010000002">
    <property type="protein sequence ID" value="MBP3985120.1"/>
    <property type="molecule type" value="Genomic_DNA"/>
</dbReference>
<dbReference type="GO" id="GO:0019509">
    <property type="term" value="P:L-methionine salvage from methylthioadenosine"/>
    <property type="evidence" value="ECO:0007669"/>
    <property type="project" value="UniProtKB-UniRule"/>
</dbReference>
<keyword evidence="3 4" id="KW-0486">Methionine biosynthesis</keyword>
<organism evidence="5 6">
    <name type="scientific">Pseudoxanthomonas helianthi</name>
    <dbReference type="NCBI Taxonomy" id="1453541"/>
    <lineage>
        <taxon>Bacteria</taxon>
        <taxon>Pseudomonadati</taxon>
        <taxon>Pseudomonadota</taxon>
        <taxon>Gammaproteobacteria</taxon>
        <taxon>Lysobacterales</taxon>
        <taxon>Lysobacteraceae</taxon>
        <taxon>Pseudoxanthomonas</taxon>
    </lineage>
</organism>
<comment type="pathway">
    <text evidence="4">Amino-acid biosynthesis; L-methionine biosynthesis via salvage pathway; L-methionine from S-methyl-5-thio-alpha-D-ribose 1-phosphate: step 3/6.</text>
</comment>
<evidence type="ECO:0000256" key="4">
    <source>
        <dbReference type="HAMAP-Rule" id="MF_01681"/>
    </source>
</evidence>
<dbReference type="SFLD" id="SFLDF00044">
    <property type="entry name" value="enolase-phosphatase"/>
    <property type="match status" value="1"/>
</dbReference>
<dbReference type="SFLD" id="SFLDG01129">
    <property type="entry name" value="C1.5:_HAD__Beta-PGM__Phosphata"/>
    <property type="match status" value="1"/>
</dbReference>
<dbReference type="SFLD" id="SFLDG01133">
    <property type="entry name" value="C1.5.4:_Enolase-phosphatase_Li"/>
    <property type="match status" value="1"/>
</dbReference>
<dbReference type="Gene3D" id="3.40.50.1000">
    <property type="entry name" value="HAD superfamily/HAD-like"/>
    <property type="match status" value="1"/>
</dbReference>
<dbReference type="InterPro" id="IPR023943">
    <property type="entry name" value="Enolase-ppase_E1"/>
</dbReference>
<evidence type="ECO:0000256" key="3">
    <source>
        <dbReference type="ARBA" id="ARBA00023167"/>
    </source>
</evidence>
<comment type="similarity">
    <text evidence="4">Belongs to the HAD-like hydrolase superfamily. MasA/MtnC family.</text>
</comment>
<dbReference type="GO" id="GO:0043874">
    <property type="term" value="F:acireductone synthase activity"/>
    <property type="evidence" value="ECO:0007669"/>
    <property type="project" value="UniProtKB-EC"/>
</dbReference>
<comment type="cofactor">
    <cofactor evidence="4">
        <name>Mg(2+)</name>
        <dbReference type="ChEBI" id="CHEBI:18420"/>
    </cofactor>
    <text evidence="4">Binds 1 Mg(2+) ion per subunit.</text>
</comment>
<dbReference type="PANTHER" id="PTHR20371:SF1">
    <property type="entry name" value="ENOLASE-PHOSPHATASE E1"/>
    <property type="match status" value="1"/>
</dbReference>
<comment type="caution">
    <text evidence="5">The sequence shown here is derived from an EMBL/GenBank/DDBJ whole genome shotgun (WGS) entry which is preliminary data.</text>
</comment>
<comment type="catalytic activity">
    <reaction evidence="4">
        <text>5-methylsulfanyl-2,3-dioxopentyl phosphate + H2O = 1,2-dihydroxy-5-(methylsulfanyl)pent-1-en-3-one + phosphate</text>
        <dbReference type="Rhea" id="RHEA:21700"/>
        <dbReference type="ChEBI" id="CHEBI:15377"/>
        <dbReference type="ChEBI" id="CHEBI:43474"/>
        <dbReference type="ChEBI" id="CHEBI:49252"/>
        <dbReference type="ChEBI" id="CHEBI:58828"/>
        <dbReference type="EC" id="3.1.3.77"/>
    </reaction>
</comment>
<keyword evidence="1 4" id="KW-0028">Amino-acid biosynthesis</keyword>
<dbReference type="GO" id="GO:0043716">
    <property type="term" value="F:2-hydroxy-3-keto-5-methylthiopentenyl-1-phosphate phosphatase activity"/>
    <property type="evidence" value="ECO:0007669"/>
    <property type="project" value="UniProtKB-UniRule"/>
</dbReference>
<dbReference type="InterPro" id="IPR006439">
    <property type="entry name" value="HAD-SF_hydro_IA"/>
</dbReference>
<comment type="subunit">
    <text evidence="4">Monomer.</text>
</comment>
<dbReference type="HAMAP" id="MF_01681">
    <property type="entry name" value="Salvage_MtnC"/>
    <property type="match status" value="1"/>
</dbReference>
<dbReference type="InterPro" id="IPR036412">
    <property type="entry name" value="HAD-like_sf"/>
</dbReference>